<evidence type="ECO:0000313" key="1">
    <source>
        <dbReference type="EMBL" id="DAE14215.1"/>
    </source>
</evidence>
<proteinExistence type="predicted"/>
<dbReference type="EMBL" id="BK015577">
    <property type="protein sequence ID" value="DAE14215.1"/>
    <property type="molecule type" value="Genomic_DNA"/>
</dbReference>
<reference evidence="1" key="1">
    <citation type="journal article" date="2021" name="Proc. Natl. Acad. Sci. U.S.A.">
        <title>A Catalog of Tens of Thousands of Viruses from Human Metagenomes Reveals Hidden Associations with Chronic Diseases.</title>
        <authorList>
            <person name="Tisza M.J."/>
            <person name="Buck C.B."/>
        </authorList>
    </citation>
    <scope>NUCLEOTIDE SEQUENCE</scope>
    <source>
        <strain evidence="1">CtGKi16</strain>
    </source>
</reference>
<organism evidence="1">
    <name type="scientific">Siphoviridae sp. ctGKi16</name>
    <dbReference type="NCBI Taxonomy" id="2825410"/>
    <lineage>
        <taxon>Viruses</taxon>
        <taxon>Duplodnaviria</taxon>
        <taxon>Heunggongvirae</taxon>
        <taxon>Uroviricota</taxon>
        <taxon>Caudoviricetes</taxon>
    </lineage>
</organism>
<protein>
    <submittedName>
        <fullName evidence="1">Uncharacterized protein</fullName>
    </submittedName>
</protein>
<name>A0A8S5Q4E3_9CAUD</name>
<sequence length="39" mass="4726">MTIVYYYLRGNFFENAVNLQSGHCEHRRTWGYLDQMKIA</sequence>
<accession>A0A8S5Q4E3</accession>